<dbReference type="GO" id="GO:0004066">
    <property type="term" value="F:asparagine synthase (glutamine-hydrolyzing) activity"/>
    <property type="evidence" value="ECO:0007669"/>
    <property type="project" value="UniProtKB-EC"/>
</dbReference>
<evidence type="ECO:0000256" key="4">
    <source>
        <dbReference type="ARBA" id="ARBA00022840"/>
    </source>
</evidence>
<dbReference type="InterPro" id="IPR017932">
    <property type="entry name" value="GATase_2_dom"/>
</dbReference>
<dbReference type="Pfam" id="PF00733">
    <property type="entry name" value="Asn_synthase"/>
    <property type="match status" value="1"/>
</dbReference>
<sequence length="481" mass="53654">MSSIVGLQGNFKGNDIIKMLNASKNRGPDSSGVFLGEISLDIDLDTFKDDNEYEIGFGYNLLDIYDSYDRISPCQPVSKNNLVMAFDGVLYNFNTIRNFLKKVGCEDEIVSDGQALVNLIDFYNKKDLLSAIQSALHLVDGDFAFAVWDGENLAIARDSLGVRPLFYAVSNELCAFASSRDSLYELGFEEIQTLKPENILFNWDDVAPAQNIYEKIMEVDASKLDKLLKLSVSKRVEGLDKLGVIFSGGVDSSILALLLEEISCNKKLDITLYAVGSEGSKDLEAAKYASEYLGLPLKTQTVTPELIKKHLGDVVHAIGDDNLMKIGVGLTTYFATRMIHEDGLKVAISGQGADELFGGYNRYLKSYENGDLEWEIREDISNMYHVNLERDDACSMLNSVEIRLPFLDNNLVEYAINLPVKNKISGSEDVLRKNVLRKFAFNEGLDKEIAYRPKKAAQYGTGIDKILRKKIIKEIDLSELV</sequence>
<dbReference type="EMBL" id="SUTF01000002">
    <property type="protein sequence ID" value="MBE6509950.1"/>
    <property type="molecule type" value="Genomic_DNA"/>
</dbReference>
<evidence type="ECO:0000256" key="2">
    <source>
        <dbReference type="ARBA" id="ARBA00022605"/>
    </source>
</evidence>
<comment type="caution">
    <text evidence="11">The sequence shown here is derived from an EMBL/GenBank/DDBJ whole genome shotgun (WGS) entry which is preliminary data.</text>
</comment>
<keyword evidence="4 8" id="KW-0067">ATP-binding</keyword>
<feature type="binding site" evidence="9">
    <location>
        <position position="112"/>
    </location>
    <ligand>
        <name>L-glutamine</name>
        <dbReference type="ChEBI" id="CHEBI:58359"/>
    </ligand>
</feature>
<dbReference type="SUPFAM" id="SSF56235">
    <property type="entry name" value="N-terminal nucleophile aminohydrolases (Ntn hydrolases)"/>
    <property type="match status" value="1"/>
</dbReference>
<dbReference type="InterPro" id="IPR014729">
    <property type="entry name" value="Rossmann-like_a/b/a_fold"/>
</dbReference>
<dbReference type="SUPFAM" id="SSF52402">
    <property type="entry name" value="Adenine nucleotide alpha hydrolases-like"/>
    <property type="match status" value="1"/>
</dbReference>
<evidence type="ECO:0000256" key="3">
    <source>
        <dbReference type="ARBA" id="ARBA00022741"/>
    </source>
</evidence>
<dbReference type="CDD" id="cd00352">
    <property type="entry name" value="Gn_AT_II"/>
    <property type="match status" value="1"/>
</dbReference>
<gene>
    <name evidence="11" type="ORF">E7Z74_01585</name>
</gene>
<dbReference type="PANTHER" id="PTHR11772">
    <property type="entry name" value="ASPARAGINE SYNTHETASE"/>
    <property type="match status" value="1"/>
</dbReference>
<dbReference type="Gene3D" id="3.60.20.10">
    <property type="entry name" value="Glutamine Phosphoribosylpyrophosphate, subunit 1, domain 1"/>
    <property type="match status" value="1"/>
</dbReference>
<keyword evidence="3 8" id="KW-0547">Nucleotide-binding</keyword>
<dbReference type="InterPro" id="IPR050795">
    <property type="entry name" value="Asn_Synthetase"/>
</dbReference>
<evidence type="ECO:0000259" key="10">
    <source>
        <dbReference type="PROSITE" id="PS51278"/>
    </source>
</evidence>
<dbReference type="CDD" id="cd01991">
    <property type="entry name" value="Asn_synthase_B_C"/>
    <property type="match status" value="1"/>
</dbReference>
<dbReference type="GO" id="GO:0006529">
    <property type="term" value="P:asparagine biosynthetic process"/>
    <property type="evidence" value="ECO:0007669"/>
    <property type="project" value="UniProtKB-KW"/>
</dbReference>
<dbReference type="PIRSF" id="PIRSF001589">
    <property type="entry name" value="Asn_synthetase_glu-h"/>
    <property type="match status" value="1"/>
</dbReference>
<dbReference type="Proteomes" id="UP000713479">
    <property type="component" value="Unassembled WGS sequence"/>
</dbReference>
<dbReference type="Pfam" id="PF13537">
    <property type="entry name" value="GATase_7"/>
    <property type="match status" value="1"/>
</dbReference>
<evidence type="ECO:0000313" key="12">
    <source>
        <dbReference type="Proteomes" id="UP000713479"/>
    </source>
</evidence>
<feature type="binding site" evidence="9">
    <location>
        <position position="275"/>
    </location>
    <ligand>
        <name>ATP</name>
        <dbReference type="ChEBI" id="CHEBI:30616"/>
    </ligand>
</feature>
<proteinExistence type="predicted"/>
<dbReference type="InterPro" id="IPR029055">
    <property type="entry name" value="Ntn_hydrolases_N"/>
</dbReference>
<name>A0A8T3VJ90_9EURY</name>
<dbReference type="GO" id="GO:0005829">
    <property type="term" value="C:cytosol"/>
    <property type="evidence" value="ECO:0007669"/>
    <property type="project" value="TreeGrafter"/>
</dbReference>
<protein>
    <recommendedName>
        <fullName evidence="8">Putative asparagine synthetase [glutamine-hydrolyzing]</fullName>
        <ecNumber evidence="8">6.3.5.4</ecNumber>
    </recommendedName>
</protein>
<organism evidence="11 12">
    <name type="scientific">Methanobrevibacter millerae</name>
    <dbReference type="NCBI Taxonomy" id="230361"/>
    <lineage>
        <taxon>Archaea</taxon>
        <taxon>Methanobacteriati</taxon>
        <taxon>Methanobacteriota</taxon>
        <taxon>Methanomada group</taxon>
        <taxon>Methanobacteria</taxon>
        <taxon>Methanobacteriales</taxon>
        <taxon>Methanobacteriaceae</taxon>
        <taxon>Methanobrevibacter</taxon>
    </lineage>
</organism>
<evidence type="ECO:0000313" key="11">
    <source>
        <dbReference type="EMBL" id="MBE6509950.1"/>
    </source>
</evidence>
<dbReference type="PROSITE" id="PS51278">
    <property type="entry name" value="GATASE_TYPE_2"/>
    <property type="match status" value="1"/>
</dbReference>
<reference evidence="11" key="1">
    <citation type="submission" date="2019-04" db="EMBL/GenBank/DDBJ databases">
        <title>Evolution of Biomass-Degrading Anaerobic Consortia Revealed by Metagenomics.</title>
        <authorList>
            <person name="Peng X."/>
        </authorList>
    </citation>
    <scope>NUCLEOTIDE SEQUENCE</scope>
    <source>
        <strain evidence="11">SIG13</strain>
    </source>
</reference>
<keyword evidence="2" id="KW-0028">Amino-acid biosynthesis</keyword>
<dbReference type="AlphaFoldDB" id="A0A8T3VJ90"/>
<accession>A0A8T3VJ90</accession>
<evidence type="ECO:0000256" key="7">
    <source>
        <dbReference type="ARBA" id="ARBA00048741"/>
    </source>
</evidence>
<keyword evidence="1" id="KW-0436">Ligase</keyword>
<dbReference type="InterPro" id="IPR001962">
    <property type="entry name" value="Asn_synthase"/>
</dbReference>
<comment type="catalytic activity">
    <reaction evidence="7 8">
        <text>L-aspartate + L-glutamine + ATP + H2O = L-asparagine + L-glutamate + AMP + diphosphate + H(+)</text>
        <dbReference type="Rhea" id="RHEA:12228"/>
        <dbReference type="ChEBI" id="CHEBI:15377"/>
        <dbReference type="ChEBI" id="CHEBI:15378"/>
        <dbReference type="ChEBI" id="CHEBI:29985"/>
        <dbReference type="ChEBI" id="CHEBI:29991"/>
        <dbReference type="ChEBI" id="CHEBI:30616"/>
        <dbReference type="ChEBI" id="CHEBI:33019"/>
        <dbReference type="ChEBI" id="CHEBI:58048"/>
        <dbReference type="ChEBI" id="CHEBI:58359"/>
        <dbReference type="ChEBI" id="CHEBI:456215"/>
        <dbReference type="EC" id="6.3.5.4"/>
    </reaction>
</comment>
<dbReference type="Gene3D" id="3.40.50.620">
    <property type="entry name" value="HUPs"/>
    <property type="match status" value="1"/>
</dbReference>
<keyword evidence="5" id="KW-0061">Asparagine biosynthesis</keyword>
<comment type="pathway">
    <text evidence="6">Amino-acid biosynthesis.</text>
</comment>
<feature type="binding site" evidence="9">
    <location>
        <begin position="349"/>
        <end position="350"/>
    </location>
    <ligand>
        <name>ATP</name>
        <dbReference type="ChEBI" id="CHEBI:30616"/>
    </ligand>
</feature>
<evidence type="ECO:0000256" key="8">
    <source>
        <dbReference type="PIRNR" id="PIRNR001589"/>
    </source>
</evidence>
<dbReference type="InterPro" id="IPR006426">
    <property type="entry name" value="Asn_synth_AEB"/>
</dbReference>
<evidence type="ECO:0000256" key="9">
    <source>
        <dbReference type="PIRSR" id="PIRSR001589-2"/>
    </source>
</evidence>
<dbReference type="PANTHER" id="PTHR11772:SF2">
    <property type="entry name" value="ASPARAGINE SYNTHETASE [GLUTAMINE-HYDROLYZING]"/>
    <property type="match status" value="1"/>
</dbReference>
<evidence type="ECO:0000256" key="1">
    <source>
        <dbReference type="ARBA" id="ARBA00022598"/>
    </source>
</evidence>
<evidence type="ECO:0000256" key="6">
    <source>
        <dbReference type="ARBA" id="ARBA00029440"/>
    </source>
</evidence>
<dbReference type="EC" id="6.3.5.4" evidence="8"/>
<feature type="domain" description="Glutamine amidotransferase type-2" evidence="10">
    <location>
        <begin position="2"/>
        <end position="205"/>
    </location>
</feature>
<dbReference type="GO" id="GO:0005524">
    <property type="term" value="F:ATP binding"/>
    <property type="evidence" value="ECO:0007669"/>
    <property type="project" value="UniProtKB-KW"/>
</dbReference>
<evidence type="ECO:0000256" key="5">
    <source>
        <dbReference type="ARBA" id="ARBA00022888"/>
    </source>
</evidence>